<protein>
    <submittedName>
        <fullName evidence="2">Uncharacterized protein DUF4255</fullName>
    </submittedName>
</protein>
<gene>
    <name evidence="2" type="ORF">DFR58_12527</name>
</gene>
<dbReference type="EMBL" id="QPJT01000025">
    <property type="protein sequence ID" value="RCX11381.1"/>
    <property type="molecule type" value="Genomic_DNA"/>
</dbReference>
<dbReference type="Proteomes" id="UP000253034">
    <property type="component" value="Unassembled WGS sequence"/>
</dbReference>
<proteinExistence type="predicted"/>
<accession>A0A369AQB0</accession>
<dbReference type="AlphaFoldDB" id="A0A369AQB0"/>
<evidence type="ECO:0000313" key="2">
    <source>
        <dbReference type="EMBL" id="RCX11381.1"/>
    </source>
</evidence>
<name>A0A369AQB0_9FIRM</name>
<reference evidence="2 3" key="1">
    <citation type="submission" date="2018-07" db="EMBL/GenBank/DDBJ databases">
        <title>Genomic Encyclopedia of Type Strains, Phase IV (KMG-IV): sequencing the most valuable type-strain genomes for metagenomic binning, comparative biology and taxonomic classification.</title>
        <authorList>
            <person name="Goeker M."/>
        </authorList>
    </citation>
    <scope>NUCLEOTIDE SEQUENCE [LARGE SCALE GENOMIC DNA]</scope>
    <source>
        <strain evidence="2 3">DSM 27016</strain>
    </source>
</reference>
<evidence type="ECO:0000313" key="3">
    <source>
        <dbReference type="Proteomes" id="UP000253034"/>
    </source>
</evidence>
<organism evidence="2 3">
    <name type="scientific">Anaerobacterium chartisolvens</name>
    <dbReference type="NCBI Taxonomy" id="1297424"/>
    <lineage>
        <taxon>Bacteria</taxon>
        <taxon>Bacillati</taxon>
        <taxon>Bacillota</taxon>
        <taxon>Clostridia</taxon>
        <taxon>Eubacteriales</taxon>
        <taxon>Oscillospiraceae</taxon>
        <taxon>Anaerobacterium</taxon>
    </lineage>
</organism>
<comment type="caution">
    <text evidence="2">The sequence shown here is derived from an EMBL/GenBank/DDBJ whole genome shotgun (WGS) entry which is preliminary data.</text>
</comment>
<dbReference type="Pfam" id="PF14065">
    <property type="entry name" value="Pvc16_N"/>
    <property type="match status" value="1"/>
</dbReference>
<dbReference type="InterPro" id="IPR025351">
    <property type="entry name" value="Pvc16_N"/>
</dbReference>
<sequence length="200" mass="22066">MANYSIIADLGNSIVKLLRKSLCPEPVQAPESILLCPAFEKGDYVVGVHLYDIQEDGDYPRLEMISLGENARRFPPMAVTLFYMLTVNSQSHISSKSVDEQRILGRVMQVLHDSPVFEISHIQPGANASDEVISLSPNFLSFEDKSRLWSSSGSGGTSRLALYYKAAPVLIDSTRVSHTSRVTEIGLNVHGKELKNGLPY</sequence>
<feature type="domain" description="Pvc16 N-terminal" evidence="1">
    <location>
        <begin position="45"/>
        <end position="182"/>
    </location>
</feature>
<keyword evidence="3" id="KW-1185">Reference proteome</keyword>
<dbReference type="RefSeq" id="WP_114299134.1">
    <property type="nucleotide sequence ID" value="NZ_QPJT01000025.1"/>
</dbReference>
<dbReference type="OrthoDB" id="2651753at2"/>
<evidence type="ECO:0000259" key="1">
    <source>
        <dbReference type="Pfam" id="PF14065"/>
    </source>
</evidence>